<evidence type="ECO:0000313" key="2">
    <source>
        <dbReference type="EMBL" id="EAQ11002.1"/>
    </source>
</evidence>
<keyword evidence="1" id="KW-1133">Transmembrane helix</keyword>
<evidence type="ECO:0000256" key="1">
    <source>
        <dbReference type="SAM" id="Phobius"/>
    </source>
</evidence>
<gene>
    <name evidence="2" type="ORF">RB2654_18071</name>
</gene>
<evidence type="ECO:0008006" key="4">
    <source>
        <dbReference type="Google" id="ProtNLM"/>
    </source>
</evidence>
<dbReference type="OrthoDB" id="7870164at2"/>
<organism evidence="2 3">
    <name type="scientific">Maritimibacter alkaliphilus HTCC2654</name>
    <dbReference type="NCBI Taxonomy" id="314271"/>
    <lineage>
        <taxon>Bacteria</taxon>
        <taxon>Pseudomonadati</taxon>
        <taxon>Pseudomonadota</taxon>
        <taxon>Alphaproteobacteria</taxon>
        <taxon>Rhodobacterales</taxon>
        <taxon>Roseobacteraceae</taxon>
        <taxon>Maritimibacter</taxon>
    </lineage>
</organism>
<keyword evidence="3" id="KW-1185">Reference proteome</keyword>
<dbReference type="RefSeq" id="WP_008334178.1">
    <property type="nucleotide sequence ID" value="NZ_CH902578.1"/>
</dbReference>
<proteinExistence type="predicted"/>
<keyword evidence="1" id="KW-0472">Membrane</keyword>
<name>A3VL83_9RHOB</name>
<reference evidence="2 3" key="1">
    <citation type="journal article" date="2010" name="J. Bacteriol.">
        <title>Genome sequences of Pelagibaca bermudensis HTCC2601T and Maritimibacter alkaliphilus HTCC2654T, the type strains of two marine Roseobacter genera.</title>
        <authorList>
            <person name="Thrash J.C."/>
            <person name="Cho J.C."/>
            <person name="Ferriera S."/>
            <person name="Johnson J."/>
            <person name="Vergin K.L."/>
            <person name="Giovannoni S.J."/>
        </authorList>
    </citation>
    <scope>NUCLEOTIDE SEQUENCE [LARGE SCALE GENOMIC DNA]</scope>
    <source>
        <strain evidence="2 3">HTCC2654</strain>
    </source>
</reference>
<keyword evidence="1" id="KW-0812">Transmembrane</keyword>
<dbReference type="Proteomes" id="UP000002931">
    <property type="component" value="Unassembled WGS sequence"/>
</dbReference>
<dbReference type="HOGENOM" id="CLU_183057_1_1_5"/>
<dbReference type="EMBL" id="AAMT01000021">
    <property type="protein sequence ID" value="EAQ11002.1"/>
    <property type="molecule type" value="Genomic_DNA"/>
</dbReference>
<dbReference type="STRING" id="314271.RB2654_18071"/>
<accession>A3VL83</accession>
<sequence>MTRLVFMMHSIIGATLAGVAVVIALVSGVTGLWPLLASAVAGWVIAWPIAFVIAKRIQ</sequence>
<feature type="transmembrane region" description="Helical" evidence="1">
    <location>
        <begin position="32"/>
        <end position="54"/>
    </location>
</feature>
<feature type="transmembrane region" description="Helical" evidence="1">
    <location>
        <begin position="7"/>
        <end position="26"/>
    </location>
</feature>
<protein>
    <recommendedName>
        <fullName evidence="4">CTP synthetase</fullName>
    </recommendedName>
</protein>
<evidence type="ECO:0000313" key="3">
    <source>
        <dbReference type="Proteomes" id="UP000002931"/>
    </source>
</evidence>
<dbReference type="AlphaFoldDB" id="A3VL83"/>
<comment type="caution">
    <text evidence="2">The sequence shown here is derived from an EMBL/GenBank/DDBJ whole genome shotgun (WGS) entry which is preliminary data.</text>
</comment>